<comment type="subcellular location">
    <subcellularLocation>
        <location evidence="1">Cell membrane</location>
        <topology evidence="1">Single-pass membrane protein</topology>
    </subcellularLocation>
</comment>
<evidence type="ECO:0000256" key="3">
    <source>
        <dbReference type="ARBA" id="ARBA00022475"/>
    </source>
</evidence>
<dbReference type="InterPro" id="IPR025713">
    <property type="entry name" value="MotB-like_N_dom"/>
</dbReference>
<dbReference type="InterPro" id="IPR006665">
    <property type="entry name" value="OmpA-like"/>
</dbReference>
<evidence type="ECO:0000256" key="8">
    <source>
        <dbReference type="SAM" id="MobiDB-lite"/>
    </source>
</evidence>
<dbReference type="InterPro" id="IPR050330">
    <property type="entry name" value="Bact_OuterMem_StrucFunc"/>
</dbReference>
<dbReference type="SUPFAM" id="SSF103088">
    <property type="entry name" value="OmpA-like"/>
    <property type="match status" value="1"/>
</dbReference>
<comment type="caution">
    <text evidence="11">The sequence shown here is derived from an EMBL/GenBank/DDBJ whole genome shotgun (WGS) entry which is preliminary data.</text>
</comment>
<dbReference type="InterPro" id="IPR036737">
    <property type="entry name" value="OmpA-like_sf"/>
</dbReference>
<gene>
    <name evidence="11" type="ORF">J2S10_002774</name>
</gene>
<name>A0ABT9XVJ6_9BACI</name>
<keyword evidence="4 9" id="KW-0812">Transmembrane</keyword>
<keyword evidence="6 7" id="KW-0472">Membrane</keyword>
<dbReference type="Pfam" id="PF00691">
    <property type="entry name" value="OmpA"/>
    <property type="match status" value="1"/>
</dbReference>
<dbReference type="Gene3D" id="3.30.1330.60">
    <property type="entry name" value="OmpA-like domain"/>
    <property type="match status" value="1"/>
</dbReference>
<keyword evidence="3" id="KW-1003">Cell membrane</keyword>
<evidence type="ECO:0000313" key="11">
    <source>
        <dbReference type="EMBL" id="MDQ0199592.1"/>
    </source>
</evidence>
<evidence type="ECO:0000313" key="12">
    <source>
        <dbReference type="Proteomes" id="UP001224122"/>
    </source>
</evidence>
<keyword evidence="5 9" id="KW-1133">Transmembrane helix</keyword>
<keyword evidence="12" id="KW-1185">Reference proteome</keyword>
<feature type="domain" description="OmpA-like" evidence="10">
    <location>
        <begin position="133"/>
        <end position="253"/>
    </location>
</feature>
<feature type="compositionally biased region" description="Low complexity" evidence="8">
    <location>
        <begin position="75"/>
        <end position="97"/>
    </location>
</feature>
<dbReference type="PROSITE" id="PS51123">
    <property type="entry name" value="OMPA_2"/>
    <property type="match status" value="1"/>
</dbReference>
<dbReference type="PANTHER" id="PTHR30329:SF21">
    <property type="entry name" value="LIPOPROTEIN YIAD-RELATED"/>
    <property type="match status" value="1"/>
</dbReference>
<evidence type="ECO:0000256" key="9">
    <source>
        <dbReference type="SAM" id="Phobius"/>
    </source>
</evidence>
<organism evidence="11 12">
    <name type="scientific">Neobacillus ginsengisoli</name>
    <dbReference type="NCBI Taxonomy" id="904295"/>
    <lineage>
        <taxon>Bacteria</taxon>
        <taxon>Bacillati</taxon>
        <taxon>Bacillota</taxon>
        <taxon>Bacilli</taxon>
        <taxon>Bacillales</taxon>
        <taxon>Bacillaceae</taxon>
        <taxon>Neobacillus</taxon>
    </lineage>
</organism>
<reference evidence="11 12" key="1">
    <citation type="submission" date="2023-07" db="EMBL/GenBank/DDBJ databases">
        <title>Genomic Encyclopedia of Type Strains, Phase IV (KMG-IV): sequencing the most valuable type-strain genomes for metagenomic binning, comparative biology and taxonomic classification.</title>
        <authorList>
            <person name="Goeker M."/>
        </authorList>
    </citation>
    <scope>NUCLEOTIDE SEQUENCE [LARGE SCALE GENOMIC DNA]</scope>
    <source>
        <strain evidence="11 12">DSM 27594</strain>
    </source>
</reference>
<dbReference type="Proteomes" id="UP001224122">
    <property type="component" value="Unassembled WGS sequence"/>
</dbReference>
<protein>
    <submittedName>
        <fullName evidence="11">Chemotaxis protein MotB</fullName>
    </submittedName>
</protein>
<feature type="region of interest" description="Disordered" evidence="8">
    <location>
        <begin position="67"/>
        <end position="97"/>
    </location>
</feature>
<dbReference type="CDD" id="cd07185">
    <property type="entry name" value="OmpA_C-like"/>
    <property type="match status" value="1"/>
</dbReference>
<feature type="transmembrane region" description="Helical" evidence="9">
    <location>
        <begin position="20"/>
        <end position="40"/>
    </location>
</feature>
<dbReference type="EMBL" id="JAUSTW010000004">
    <property type="protein sequence ID" value="MDQ0199592.1"/>
    <property type="molecule type" value="Genomic_DNA"/>
</dbReference>
<sequence length="253" mass="28649">MRNQRKKFEEEHEEHIDESWLIPYADILTLLLALFIVLFASSSINKYKYEGLMNALKAELTGAKIENHQSGPTTSVKNKQIKIQQQPQQQPNSSSNVVVKTTEDIELDQLKQKLEKYIIDNHLQTVVTLQDSKRGVEVTLKEVILFDSGSAVLKERSFQTLDGLVGLINTVSNPISIEGHTDNVPIISTTYPSNWELSSARAASVLHYFQSKNIAANRLQFTGYGEYKPLFPNDNNAHRQANRRVTIVILRNS</sequence>
<evidence type="ECO:0000256" key="7">
    <source>
        <dbReference type="PROSITE-ProRule" id="PRU00473"/>
    </source>
</evidence>
<dbReference type="Pfam" id="PF13677">
    <property type="entry name" value="MotB_plug"/>
    <property type="match status" value="1"/>
</dbReference>
<dbReference type="RefSeq" id="WP_307408656.1">
    <property type="nucleotide sequence ID" value="NZ_JAUSTW010000004.1"/>
</dbReference>
<proteinExistence type="inferred from homology"/>
<evidence type="ECO:0000256" key="1">
    <source>
        <dbReference type="ARBA" id="ARBA00004162"/>
    </source>
</evidence>
<accession>A0ABT9XVJ6</accession>
<dbReference type="PANTHER" id="PTHR30329">
    <property type="entry name" value="STATOR ELEMENT OF FLAGELLAR MOTOR COMPLEX"/>
    <property type="match status" value="1"/>
</dbReference>
<evidence type="ECO:0000256" key="6">
    <source>
        <dbReference type="ARBA" id="ARBA00023136"/>
    </source>
</evidence>
<evidence type="ECO:0000256" key="2">
    <source>
        <dbReference type="ARBA" id="ARBA00008914"/>
    </source>
</evidence>
<evidence type="ECO:0000259" key="10">
    <source>
        <dbReference type="PROSITE" id="PS51123"/>
    </source>
</evidence>
<evidence type="ECO:0000256" key="5">
    <source>
        <dbReference type="ARBA" id="ARBA00022989"/>
    </source>
</evidence>
<evidence type="ECO:0000256" key="4">
    <source>
        <dbReference type="ARBA" id="ARBA00022692"/>
    </source>
</evidence>
<comment type="similarity">
    <text evidence="2">Belongs to the MotB family.</text>
</comment>